<protein>
    <submittedName>
        <fullName evidence="2">Uncharacterized protein</fullName>
    </submittedName>
</protein>
<keyword evidence="3" id="KW-1185">Reference proteome</keyword>
<dbReference type="AlphaFoldDB" id="A0A0L0CR39"/>
<feature type="region of interest" description="Disordered" evidence="1">
    <location>
        <begin position="112"/>
        <end position="138"/>
    </location>
</feature>
<gene>
    <name evidence="2" type="ORF">FF38_14260</name>
</gene>
<reference evidence="2 3" key="1">
    <citation type="journal article" date="2015" name="Nat. Commun.">
        <title>Lucilia cuprina genome unlocks parasitic fly biology to underpin future interventions.</title>
        <authorList>
            <person name="Anstead C.A."/>
            <person name="Korhonen P.K."/>
            <person name="Young N.D."/>
            <person name="Hall R.S."/>
            <person name="Jex A.R."/>
            <person name="Murali S.C."/>
            <person name="Hughes D.S."/>
            <person name="Lee S.F."/>
            <person name="Perry T."/>
            <person name="Stroehlein A.J."/>
            <person name="Ansell B.R."/>
            <person name="Breugelmans B."/>
            <person name="Hofmann A."/>
            <person name="Qu J."/>
            <person name="Dugan S."/>
            <person name="Lee S.L."/>
            <person name="Chao H."/>
            <person name="Dinh H."/>
            <person name="Han Y."/>
            <person name="Doddapaneni H.V."/>
            <person name="Worley K.C."/>
            <person name="Muzny D.M."/>
            <person name="Ioannidis P."/>
            <person name="Waterhouse R.M."/>
            <person name="Zdobnov E.M."/>
            <person name="James P.J."/>
            <person name="Bagnall N.H."/>
            <person name="Kotze A.C."/>
            <person name="Gibbs R.A."/>
            <person name="Richards S."/>
            <person name="Batterham P."/>
            <person name="Gasser R.B."/>
        </authorList>
    </citation>
    <scope>NUCLEOTIDE SEQUENCE [LARGE SCALE GENOMIC DNA]</scope>
    <source>
        <strain evidence="2 3">LS</strain>
        <tissue evidence="2">Full body</tissue>
    </source>
</reference>
<organism evidence="2 3">
    <name type="scientific">Lucilia cuprina</name>
    <name type="common">Green bottle fly</name>
    <name type="synonym">Australian sheep blowfly</name>
    <dbReference type="NCBI Taxonomy" id="7375"/>
    <lineage>
        <taxon>Eukaryota</taxon>
        <taxon>Metazoa</taxon>
        <taxon>Ecdysozoa</taxon>
        <taxon>Arthropoda</taxon>
        <taxon>Hexapoda</taxon>
        <taxon>Insecta</taxon>
        <taxon>Pterygota</taxon>
        <taxon>Neoptera</taxon>
        <taxon>Endopterygota</taxon>
        <taxon>Diptera</taxon>
        <taxon>Brachycera</taxon>
        <taxon>Muscomorpha</taxon>
        <taxon>Oestroidea</taxon>
        <taxon>Calliphoridae</taxon>
        <taxon>Luciliinae</taxon>
        <taxon>Lucilia</taxon>
    </lineage>
</organism>
<sequence length="325" mass="36104">MLCVCQLNYLTTLRRLTDFTVLPHGFNLFGLCPYLLIETLPILLHPKMHYPTRLRTSNGHVLVVDPLIANCNPNESDDPLFISIGYQNVRGMNTKSYKAEFEEIKKDFSALQDNFTASPKPKRKRTAKPSSPPPKDLSVAAVNNIQCAVTESPIQKQNPYPDQIPTPVSPKQITVTPSPTLNTVTYVNVVLDQNSNIAPANLSVVPPKSVTVNPITNTHTPEITPLPSTSSNVSTNMNASNQPINSFSAVSTPKPVKTIPPRKTIFATRFALDTTVNDVDYHIKSNLGMELYNDVQVFKINARNRASFKIIVPESIYDRLVHPKF</sequence>
<accession>A0A0L0CR39</accession>
<proteinExistence type="predicted"/>
<comment type="caution">
    <text evidence="2">The sequence shown here is derived from an EMBL/GenBank/DDBJ whole genome shotgun (WGS) entry which is preliminary data.</text>
</comment>
<dbReference type="EMBL" id="JRES01000138">
    <property type="protein sequence ID" value="KNC33884.1"/>
    <property type="molecule type" value="Genomic_DNA"/>
</dbReference>
<name>A0A0L0CR39_LUCCU</name>
<evidence type="ECO:0000313" key="2">
    <source>
        <dbReference type="EMBL" id="KNC33884.1"/>
    </source>
</evidence>
<evidence type="ECO:0000313" key="3">
    <source>
        <dbReference type="Proteomes" id="UP000037069"/>
    </source>
</evidence>
<evidence type="ECO:0000256" key="1">
    <source>
        <dbReference type="SAM" id="MobiDB-lite"/>
    </source>
</evidence>
<dbReference type="Proteomes" id="UP000037069">
    <property type="component" value="Unassembled WGS sequence"/>
</dbReference>